<gene>
    <name evidence="2" type="ORF">CYNAS_LOCUS3094</name>
</gene>
<sequence>MPRLRVGPDYRMDEDSNFSSGLRSRSRSPHPLVGFTSKEEQERQDHELALRLQEEEVNRAHSPVVEATLRPEEIEAILGSPYVPLEQNVQNLEDSDMETISIRSSSPPDSPPPPPPSPPPLSEGEAEMYDGELTLPPDWSEHREPGDAALGPLWNEHDAGVDSDSGDDINASDDDDSDDDSDSEESTNANESGENHDADTDESANESEGGGGHIEEQSDDSGEEMDDSEDDDIAPAEAPSNDGDSDSSSSDSSDSDNDNNDLRSETPEQFLIRAYADLNSIELALTDLETVIENNRRELLAEESHQDSEEEEEPDDTVIRSGDYGRCTICFEEMPYDPVGCIYCQQLIGCRRCVNRWYAAANRRGDSIDFFGEMTEDKVRKAHMVIIDMMLLSGCK</sequence>
<accession>A0AA36GJ36</accession>
<feature type="region of interest" description="Disordered" evidence="1">
    <location>
        <begin position="92"/>
        <end position="263"/>
    </location>
</feature>
<feature type="compositionally biased region" description="Acidic residues" evidence="1">
    <location>
        <begin position="164"/>
        <end position="185"/>
    </location>
</feature>
<evidence type="ECO:0008006" key="4">
    <source>
        <dbReference type="Google" id="ProtNLM"/>
    </source>
</evidence>
<dbReference type="EMBL" id="CATQJL010000001">
    <property type="protein sequence ID" value="CAJ0591111.1"/>
    <property type="molecule type" value="Genomic_DNA"/>
</dbReference>
<dbReference type="Proteomes" id="UP001176961">
    <property type="component" value="Unassembled WGS sequence"/>
</dbReference>
<dbReference type="AlphaFoldDB" id="A0AA36GJ36"/>
<feature type="compositionally biased region" description="Basic and acidic residues" evidence="1">
    <location>
        <begin position="1"/>
        <end position="14"/>
    </location>
</feature>
<keyword evidence="3" id="KW-1185">Reference proteome</keyword>
<reference evidence="2" key="1">
    <citation type="submission" date="2023-07" db="EMBL/GenBank/DDBJ databases">
        <authorList>
            <consortium name="CYATHOMIX"/>
        </authorList>
    </citation>
    <scope>NUCLEOTIDE SEQUENCE</scope>
    <source>
        <strain evidence="2">N/A</strain>
    </source>
</reference>
<proteinExistence type="predicted"/>
<comment type="caution">
    <text evidence="2">The sequence shown here is derived from an EMBL/GenBank/DDBJ whole genome shotgun (WGS) entry which is preliminary data.</text>
</comment>
<feature type="compositionally biased region" description="Acidic residues" evidence="1">
    <location>
        <begin position="217"/>
        <end position="234"/>
    </location>
</feature>
<dbReference type="PANTHER" id="PTHR21578">
    <property type="entry name" value="PROTEIN CBG03826"/>
    <property type="match status" value="1"/>
</dbReference>
<feature type="compositionally biased region" description="Low complexity" evidence="1">
    <location>
        <begin position="240"/>
        <end position="252"/>
    </location>
</feature>
<feature type="region of interest" description="Disordered" evidence="1">
    <location>
        <begin position="1"/>
        <end position="46"/>
    </location>
</feature>
<protein>
    <recommendedName>
        <fullName evidence="4">RING-type domain-containing protein</fullName>
    </recommendedName>
</protein>
<feature type="compositionally biased region" description="Basic and acidic residues" evidence="1">
    <location>
        <begin position="37"/>
        <end position="46"/>
    </location>
</feature>
<name>A0AA36GJ36_CYLNA</name>
<feature type="compositionally biased region" description="Pro residues" evidence="1">
    <location>
        <begin position="108"/>
        <end position="121"/>
    </location>
</feature>
<evidence type="ECO:0000256" key="1">
    <source>
        <dbReference type="SAM" id="MobiDB-lite"/>
    </source>
</evidence>
<dbReference type="PANTHER" id="PTHR21578:SF9">
    <property type="entry name" value="RING-TYPE DOMAIN-CONTAINING PROTEIN"/>
    <property type="match status" value="1"/>
</dbReference>
<organism evidence="2 3">
    <name type="scientific">Cylicocyclus nassatus</name>
    <name type="common">Nematode worm</name>
    <dbReference type="NCBI Taxonomy" id="53992"/>
    <lineage>
        <taxon>Eukaryota</taxon>
        <taxon>Metazoa</taxon>
        <taxon>Ecdysozoa</taxon>
        <taxon>Nematoda</taxon>
        <taxon>Chromadorea</taxon>
        <taxon>Rhabditida</taxon>
        <taxon>Rhabditina</taxon>
        <taxon>Rhabditomorpha</taxon>
        <taxon>Strongyloidea</taxon>
        <taxon>Strongylidae</taxon>
        <taxon>Cylicocyclus</taxon>
    </lineage>
</organism>
<evidence type="ECO:0000313" key="2">
    <source>
        <dbReference type="EMBL" id="CAJ0591111.1"/>
    </source>
</evidence>
<evidence type="ECO:0000313" key="3">
    <source>
        <dbReference type="Proteomes" id="UP001176961"/>
    </source>
</evidence>